<proteinExistence type="predicted"/>
<gene>
    <name evidence="1" type="ORF">SBF1_430003</name>
</gene>
<dbReference type="Proteomes" id="UP000238916">
    <property type="component" value="Unassembled WGS sequence"/>
</dbReference>
<organism evidence="1 2">
    <name type="scientific">Candidatus Desulfosporosinus infrequens</name>
    <dbReference type="NCBI Taxonomy" id="2043169"/>
    <lineage>
        <taxon>Bacteria</taxon>
        <taxon>Bacillati</taxon>
        <taxon>Bacillota</taxon>
        <taxon>Clostridia</taxon>
        <taxon>Eubacteriales</taxon>
        <taxon>Desulfitobacteriaceae</taxon>
        <taxon>Desulfosporosinus</taxon>
    </lineage>
</organism>
<dbReference type="AlphaFoldDB" id="A0A2U3LB10"/>
<evidence type="ECO:0000313" key="2">
    <source>
        <dbReference type="Proteomes" id="UP000238916"/>
    </source>
</evidence>
<reference evidence="2" key="1">
    <citation type="submission" date="2018-02" db="EMBL/GenBank/DDBJ databases">
        <authorList>
            <person name="Hausmann B."/>
        </authorList>
    </citation>
    <scope>NUCLEOTIDE SEQUENCE [LARGE SCALE GENOMIC DNA]</scope>
    <source>
        <strain evidence="2">Peat soil MAG SbF1</strain>
    </source>
</reference>
<protein>
    <submittedName>
        <fullName evidence="1">Uncharacterized protein</fullName>
    </submittedName>
</protein>
<evidence type="ECO:0000313" key="1">
    <source>
        <dbReference type="EMBL" id="SPF49066.1"/>
    </source>
</evidence>
<dbReference type="EMBL" id="OMOF01000368">
    <property type="protein sequence ID" value="SPF49066.1"/>
    <property type="molecule type" value="Genomic_DNA"/>
</dbReference>
<sequence length="51" mass="5498">MVGSCRFSLRGGIPVTDRTRCGVIITGGKATSSVMHHESLFLIYINTSNIT</sequence>
<name>A0A2U3LB10_9FIRM</name>
<accession>A0A2U3LB10</accession>